<evidence type="ECO:0000313" key="1">
    <source>
        <dbReference type="Proteomes" id="UP000887569"/>
    </source>
</evidence>
<dbReference type="WBParaSite" id="PgB16_g050_t03">
    <property type="protein sequence ID" value="PgB16_g050_t03"/>
    <property type="gene ID" value="PgB16_g050"/>
</dbReference>
<organism evidence="1 3">
    <name type="scientific">Parascaris univalens</name>
    <name type="common">Nematode worm</name>
    <dbReference type="NCBI Taxonomy" id="6257"/>
    <lineage>
        <taxon>Eukaryota</taxon>
        <taxon>Metazoa</taxon>
        <taxon>Ecdysozoa</taxon>
        <taxon>Nematoda</taxon>
        <taxon>Chromadorea</taxon>
        <taxon>Rhabditida</taxon>
        <taxon>Spirurina</taxon>
        <taxon>Ascaridomorpha</taxon>
        <taxon>Ascaridoidea</taxon>
        <taxon>Ascarididae</taxon>
        <taxon>Parascaris</taxon>
    </lineage>
</organism>
<dbReference type="AlphaFoldDB" id="A0A914ZRP0"/>
<evidence type="ECO:0000313" key="2">
    <source>
        <dbReference type="WBParaSite" id="PgB16_g050_t02"/>
    </source>
</evidence>
<sequence>PKYLNSSLPQYAYTSENYELVKPSPSGVIMPAELVVLRRSQPLNYVYVGEQGEIREMIAMENIGFTAQRT</sequence>
<name>A0A914ZRP0_PARUN</name>
<keyword evidence="1" id="KW-1185">Reference proteome</keyword>
<proteinExistence type="predicted"/>
<accession>A0A914ZRP0</accession>
<reference evidence="2 3" key="1">
    <citation type="submission" date="2022-11" db="UniProtKB">
        <authorList>
            <consortium name="WormBaseParasite"/>
        </authorList>
    </citation>
    <scope>IDENTIFICATION</scope>
</reference>
<dbReference type="WBParaSite" id="PgB16_g050_t02">
    <property type="protein sequence ID" value="PgB16_g050_t02"/>
    <property type="gene ID" value="PgB16_g050"/>
</dbReference>
<dbReference type="Proteomes" id="UP000887569">
    <property type="component" value="Unplaced"/>
</dbReference>
<protein>
    <submittedName>
        <fullName evidence="2 3">Succinate dehydrogenase assembly factor 3</fullName>
    </submittedName>
</protein>
<evidence type="ECO:0000313" key="3">
    <source>
        <dbReference type="WBParaSite" id="PgB16_g050_t03"/>
    </source>
</evidence>